<feature type="region of interest" description="Disordered" evidence="1">
    <location>
        <begin position="1"/>
        <end position="55"/>
    </location>
</feature>
<protein>
    <submittedName>
        <fullName evidence="2">Uncharacterized protein</fullName>
    </submittedName>
</protein>
<dbReference type="Proteomes" id="UP001321473">
    <property type="component" value="Unassembled WGS sequence"/>
</dbReference>
<feature type="compositionally biased region" description="Basic and acidic residues" evidence="1">
    <location>
        <begin position="30"/>
        <end position="44"/>
    </location>
</feature>
<sequence>MCGVSAPVIFPKNRGTFSVTPSKPSPSPSQHREKPSGPSPEKRTQRSKTSKDGTTIASLKQTLAAGLTSRLFSGSDRAAMPLDKKTTLWRPKEAQKMSSEDIIVVFKPRQAMNLMAIFQHGELGAAIAQYVGGDAGAALSIWPVWTQNLVVCGTQHIEAAKKLTKDFDLKTGADSHSYRGHLKLNGEVCRCVIGVRADDDDDCPQEQGEVARK</sequence>
<comment type="caution">
    <text evidence="2">The sequence shown here is derived from an EMBL/GenBank/DDBJ whole genome shotgun (WGS) entry which is preliminary data.</text>
</comment>
<dbReference type="AlphaFoldDB" id="A0AAQ4D8C3"/>
<reference evidence="2 3" key="1">
    <citation type="journal article" date="2023" name="Arcadia Sci">
        <title>De novo assembly of a long-read Amblyomma americanum tick genome.</title>
        <authorList>
            <person name="Chou S."/>
            <person name="Poskanzer K.E."/>
            <person name="Rollins M."/>
            <person name="Thuy-Boun P.S."/>
        </authorList>
    </citation>
    <scope>NUCLEOTIDE SEQUENCE [LARGE SCALE GENOMIC DNA]</scope>
    <source>
        <strain evidence="2">F_SG_1</strain>
        <tissue evidence="2">Salivary glands</tissue>
    </source>
</reference>
<accession>A0AAQ4D8C3</accession>
<gene>
    <name evidence="2" type="ORF">V5799_003655</name>
</gene>
<keyword evidence="3" id="KW-1185">Reference proteome</keyword>
<dbReference type="EMBL" id="JARKHS020033763">
    <property type="protein sequence ID" value="KAK8758713.1"/>
    <property type="molecule type" value="Genomic_DNA"/>
</dbReference>
<name>A0AAQ4D8C3_AMBAM</name>
<evidence type="ECO:0000256" key="1">
    <source>
        <dbReference type="SAM" id="MobiDB-lite"/>
    </source>
</evidence>
<evidence type="ECO:0000313" key="3">
    <source>
        <dbReference type="Proteomes" id="UP001321473"/>
    </source>
</evidence>
<proteinExistence type="predicted"/>
<evidence type="ECO:0000313" key="2">
    <source>
        <dbReference type="EMBL" id="KAK8758713.1"/>
    </source>
</evidence>
<organism evidence="2 3">
    <name type="scientific">Amblyomma americanum</name>
    <name type="common">Lone star tick</name>
    <dbReference type="NCBI Taxonomy" id="6943"/>
    <lineage>
        <taxon>Eukaryota</taxon>
        <taxon>Metazoa</taxon>
        <taxon>Ecdysozoa</taxon>
        <taxon>Arthropoda</taxon>
        <taxon>Chelicerata</taxon>
        <taxon>Arachnida</taxon>
        <taxon>Acari</taxon>
        <taxon>Parasitiformes</taxon>
        <taxon>Ixodida</taxon>
        <taxon>Ixodoidea</taxon>
        <taxon>Ixodidae</taxon>
        <taxon>Amblyomminae</taxon>
        <taxon>Amblyomma</taxon>
    </lineage>
</organism>